<dbReference type="AlphaFoldDB" id="A0A7X4LMA8"/>
<dbReference type="Pfam" id="PF14718">
    <property type="entry name" value="SLT_L"/>
    <property type="match status" value="1"/>
</dbReference>
<reference evidence="6 7" key="1">
    <citation type="submission" date="2019-10" db="EMBL/GenBank/DDBJ databases">
        <title>Vibrio sp. nov. isolated from a shrimp pond.</title>
        <authorList>
            <person name="Gomez-Gil B."/>
            <person name="Enciso-Ibarra J."/>
            <person name="Enciso-Ibarra K."/>
            <person name="Bolan-Mejia C."/>
        </authorList>
    </citation>
    <scope>NUCLEOTIDE SEQUENCE [LARGE SCALE GENOMIC DNA]</scope>
    <source>
        <strain evidence="6 7">CAIM 722</strain>
    </source>
</reference>
<dbReference type="GO" id="GO:0008933">
    <property type="term" value="F:peptidoglycan lytic transglycosylase activity"/>
    <property type="evidence" value="ECO:0007669"/>
    <property type="project" value="InterPro"/>
</dbReference>
<dbReference type="InterPro" id="IPR008258">
    <property type="entry name" value="Transglycosylase_SLT_dom_1"/>
</dbReference>
<dbReference type="PANTHER" id="PTHR37423">
    <property type="entry name" value="SOLUBLE LYTIC MUREIN TRANSGLYCOSYLASE-RELATED"/>
    <property type="match status" value="1"/>
</dbReference>
<dbReference type="RefSeq" id="WP_161157099.1">
    <property type="nucleotide sequence ID" value="NZ_WEKT01000033.1"/>
</dbReference>
<feature type="chain" id="PRO_5030763539" evidence="3">
    <location>
        <begin position="30"/>
        <end position="647"/>
    </location>
</feature>
<feature type="signal peptide" evidence="3">
    <location>
        <begin position="1"/>
        <end position="29"/>
    </location>
</feature>
<comment type="caution">
    <text evidence="6">The sequence shown here is derived from an EMBL/GenBank/DDBJ whole genome shotgun (WGS) entry which is preliminary data.</text>
</comment>
<dbReference type="Gene3D" id="1.25.20.10">
    <property type="entry name" value="Bacterial muramidases"/>
    <property type="match status" value="1"/>
</dbReference>
<evidence type="ECO:0000313" key="7">
    <source>
        <dbReference type="Proteomes" id="UP000462621"/>
    </source>
</evidence>
<dbReference type="Pfam" id="PF00760">
    <property type="entry name" value="Cucumo_coat"/>
    <property type="match status" value="1"/>
</dbReference>
<dbReference type="InterPro" id="IPR008939">
    <property type="entry name" value="Lytic_TGlycosylase_superhlx_U"/>
</dbReference>
<proteinExistence type="inferred from homology"/>
<sequence length="647" mass="74994">MSLLSVFRLPKVVPALFVCGLVFSSSSSAAISLEQQRNLYDQAQDWLDEDDVAAYQKVRAKLKNYPLAPYLDYRAMLVNIGKKSPQQVREFVHNYRDYPFSARISAPYLTALAKEKKWQEFLAFQHHEPIGESFQCDYYYAKWVTGDQKSAFRGARALWLKGDSIADECDPLFRAWAQSGGRTDALIYQRMLLAFDARNPNLISYLAQKLQDQDMMQWGMNMLELYSHPQRIVYFAKRFPHTSQLGDLIELSIKKVARSDAKKARRLLNSVKELPHWREKQTHNLARYITLQLLHDDDQTLVQWRDSVVAASKDPLLVQIRTRLAIRHADWQGVKAWISLLPKHEQESLRWQYWLGRSDMELGLKAQGTKRLSKVIGQRNFYSVAAANALKQSIHYPNHEVNYRAGVVAPYTKALDRIDELIKRDKIAAAKREWGWLLDRVNHTEKEMLAVYAANQHWYHLTVTASISASLWDNIELRFPLAHQWWFKFWGNKHNVDPITLMSVARQESALDADAHSSVGARGIMQIMPSTARYTAKKYQLDYSGADELYDVGKNIEIGSHYFKSLLKRYDKNRIFALAAYNAGPARVDRWRSETQGKLGPYAFIESIPYKETRGYVQNILMFEVYYRDLTGTQGRFLTSMETQARY</sequence>
<dbReference type="GO" id="GO:0016020">
    <property type="term" value="C:membrane"/>
    <property type="evidence" value="ECO:0007669"/>
    <property type="project" value="InterPro"/>
</dbReference>
<evidence type="ECO:0000259" key="5">
    <source>
        <dbReference type="Pfam" id="PF14718"/>
    </source>
</evidence>
<comment type="similarity">
    <text evidence="1">Belongs to the transglycosylase Slt family.</text>
</comment>
<gene>
    <name evidence="6" type="ORF">F9817_15610</name>
</gene>
<dbReference type="Pfam" id="PF01464">
    <property type="entry name" value="SLT"/>
    <property type="match status" value="1"/>
</dbReference>
<feature type="domain" description="Lytic transglycosylase superhelical linker" evidence="5">
    <location>
        <begin position="411"/>
        <end position="475"/>
    </location>
</feature>
<name>A0A7X4LMA8_9VIBR</name>
<dbReference type="GO" id="GO:0004553">
    <property type="term" value="F:hydrolase activity, hydrolyzing O-glycosyl compounds"/>
    <property type="evidence" value="ECO:0007669"/>
    <property type="project" value="InterPro"/>
</dbReference>
<dbReference type="SUPFAM" id="SSF53955">
    <property type="entry name" value="Lysozyme-like"/>
    <property type="match status" value="1"/>
</dbReference>
<feature type="domain" description="Transglycosylase SLT" evidence="4">
    <location>
        <begin position="487"/>
        <end position="598"/>
    </location>
</feature>
<dbReference type="GO" id="GO:0000270">
    <property type="term" value="P:peptidoglycan metabolic process"/>
    <property type="evidence" value="ECO:0007669"/>
    <property type="project" value="InterPro"/>
</dbReference>
<dbReference type="InterPro" id="IPR012289">
    <property type="entry name" value="Lytic_TGlycosylase_superhlx_L"/>
</dbReference>
<dbReference type="InterPro" id="IPR023346">
    <property type="entry name" value="Lysozyme-like_dom_sf"/>
</dbReference>
<accession>A0A7X4LMA8</accession>
<dbReference type="Gene3D" id="1.10.1240.20">
    <property type="entry name" value="Lytic transglycosylase, superhelical linker domain"/>
    <property type="match status" value="1"/>
</dbReference>
<evidence type="ECO:0000313" key="6">
    <source>
        <dbReference type="EMBL" id="MZI94618.1"/>
    </source>
</evidence>
<dbReference type="CDD" id="cd13401">
    <property type="entry name" value="Slt70-like"/>
    <property type="match status" value="1"/>
</dbReference>
<dbReference type="SUPFAM" id="SSF48435">
    <property type="entry name" value="Bacterial muramidases"/>
    <property type="match status" value="1"/>
</dbReference>
<dbReference type="InterPro" id="IPR000189">
    <property type="entry name" value="Transglyc_AS"/>
</dbReference>
<dbReference type="InterPro" id="IPR037061">
    <property type="entry name" value="Lytic_TGlycoase_superhlx_L_sf"/>
</dbReference>
<evidence type="ECO:0000256" key="3">
    <source>
        <dbReference type="SAM" id="SignalP"/>
    </source>
</evidence>
<evidence type="ECO:0000256" key="1">
    <source>
        <dbReference type="ARBA" id="ARBA00007734"/>
    </source>
</evidence>
<dbReference type="Gene3D" id="1.10.530.10">
    <property type="match status" value="1"/>
</dbReference>
<protein>
    <submittedName>
        <fullName evidence="6">Transglycosylase SLT domain-containing protein</fullName>
    </submittedName>
</protein>
<organism evidence="6 7">
    <name type="scientific">Vibrio eleionomae</name>
    <dbReference type="NCBI Taxonomy" id="2653505"/>
    <lineage>
        <taxon>Bacteria</taxon>
        <taxon>Pseudomonadati</taxon>
        <taxon>Pseudomonadota</taxon>
        <taxon>Gammaproteobacteria</taxon>
        <taxon>Vibrionales</taxon>
        <taxon>Vibrionaceae</taxon>
        <taxon>Vibrio</taxon>
    </lineage>
</organism>
<dbReference type="PROSITE" id="PS00922">
    <property type="entry name" value="TRANSGLYCOSYLASE"/>
    <property type="match status" value="1"/>
</dbReference>
<evidence type="ECO:0000256" key="2">
    <source>
        <dbReference type="ARBA" id="ARBA00022729"/>
    </source>
</evidence>
<dbReference type="GO" id="GO:0042597">
    <property type="term" value="C:periplasmic space"/>
    <property type="evidence" value="ECO:0007669"/>
    <property type="project" value="InterPro"/>
</dbReference>
<dbReference type="PANTHER" id="PTHR37423:SF5">
    <property type="entry name" value="SOLUBLE LYTIC MUREIN TRANSGLYCOSYLASE"/>
    <property type="match status" value="1"/>
</dbReference>
<evidence type="ECO:0000259" key="4">
    <source>
        <dbReference type="Pfam" id="PF01464"/>
    </source>
</evidence>
<dbReference type="Proteomes" id="UP000462621">
    <property type="component" value="Unassembled WGS sequence"/>
</dbReference>
<keyword evidence="7" id="KW-1185">Reference proteome</keyword>
<dbReference type="EMBL" id="WEKT01000033">
    <property type="protein sequence ID" value="MZI94618.1"/>
    <property type="molecule type" value="Genomic_DNA"/>
</dbReference>
<keyword evidence="2 3" id="KW-0732">Signal</keyword>